<dbReference type="OrthoDB" id="271111at2759"/>
<proteinExistence type="inferred from homology"/>
<evidence type="ECO:0000256" key="2">
    <source>
        <dbReference type="SAM" id="MobiDB-lite"/>
    </source>
</evidence>
<organism evidence="6 7">
    <name type="scientific">Leptomonas seymouri</name>
    <dbReference type="NCBI Taxonomy" id="5684"/>
    <lineage>
        <taxon>Eukaryota</taxon>
        <taxon>Discoba</taxon>
        <taxon>Euglenozoa</taxon>
        <taxon>Kinetoplastea</taxon>
        <taxon>Metakinetoplastina</taxon>
        <taxon>Trypanosomatida</taxon>
        <taxon>Trypanosomatidae</taxon>
        <taxon>Leishmaniinae</taxon>
        <taxon>Leptomonas</taxon>
    </lineage>
</organism>
<feature type="domain" description="Rapamycin-insensitive companion of mTOR middle" evidence="3">
    <location>
        <begin position="665"/>
        <end position="907"/>
    </location>
</feature>
<name>A0A0N0P4H8_LEPSE</name>
<dbReference type="GO" id="GO:0031932">
    <property type="term" value="C:TORC2 complex"/>
    <property type="evidence" value="ECO:0007669"/>
    <property type="project" value="InterPro"/>
</dbReference>
<reference evidence="6 7" key="1">
    <citation type="journal article" date="2015" name="PLoS Pathog.">
        <title>Leptomonas seymouri: Adaptations to the Dixenous Life Cycle Analyzed by Genome Sequencing, Transcriptome Profiling and Co-infection with Leishmania donovani.</title>
        <authorList>
            <person name="Kraeva N."/>
            <person name="Butenko A."/>
            <person name="Hlavacova J."/>
            <person name="Kostygov A."/>
            <person name="Myskova J."/>
            <person name="Grybchuk D."/>
            <person name="Lestinova T."/>
            <person name="Votypka J."/>
            <person name="Volf P."/>
            <person name="Opperdoes F."/>
            <person name="Flegontov P."/>
            <person name="Lukes J."/>
            <person name="Yurchenko V."/>
        </authorList>
    </citation>
    <scope>NUCLEOTIDE SEQUENCE [LARGE SCALE GENOMIC DNA]</scope>
    <source>
        <strain evidence="6 7">ATCC 30220</strain>
    </source>
</reference>
<dbReference type="InterPro" id="IPR029452">
    <property type="entry name" value="RICTOR_V"/>
</dbReference>
<dbReference type="OMA" id="FTYRMHY"/>
<evidence type="ECO:0000313" key="6">
    <source>
        <dbReference type="EMBL" id="KPI85316.1"/>
    </source>
</evidence>
<gene>
    <name evidence="6" type="ORF">ABL78_5628</name>
</gene>
<evidence type="ECO:0000259" key="3">
    <source>
        <dbReference type="SMART" id="SM01307"/>
    </source>
</evidence>
<dbReference type="PANTHER" id="PTHR13298">
    <property type="entry name" value="CYTOSOLIC REGULATOR PIANISSIMO"/>
    <property type="match status" value="1"/>
</dbReference>
<dbReference type="Pfam" id="PF14666">
    <property type="entry name" value="RICTOR_M"/>
    <property type="match status" value="1"/>
</dbReference>
<accession>A0A0N0P4H8</accession>
<dbReference type="InterPro" id="IPR016024">
    <property type="entry name" value="ARM-type_fold"/>
</dbReference>
<feature type="region of interest" description="Disordered" evidence="2">
    <location>
        <begin position="1167"/>
        <end position="1193"/>
    </location>
</feature>
<feature type="compositionally biased region" description="Polar residues" evidence="2">
    <location>
        <begin position="1167"/>
        <end position="1181"/>
    </location>
</feature>
<keyword evidence="7" id="KW-1185">Reference proteome</keyword>
<evidence type="ECO:0000259" key="4">
    <source>
        <dbReference type="SMART" id="SM01308"/>
    </source>
</evidence>
<dbReference type="SMART" id="SM01308">
    <property type="entry name" value="RICTOR_N"/>
    <property type="match status" value="1"/>
</dbReference>
<dbReference type="SMART" id="SM01310">
    <property type="entry name" value="RICTOR_V"/>
    <property type="match status" value="1"/>
</dbReference>
<evidence type="ECO:0000313" key="7">
    <source>
        <dbReference type="Proteomes" id="UP000038009"/>
    </source>
</evidence>
<comment type="similarity">
    <text evidence="1">Belongs to the RICTOR family.</text>
</comment>
<dbReference type="InterPro" id="IPR029451">
    <property type="entry name" value="RICTOR_M"/>
</dbReference>
<evidence type="ECO:0000259" key="5">
    <source>
        <dbReference type="SMART" id="SM01310"/>
    </source>
</evidence>
<dbReference type="GO" id="GO:0038203">
    <property type="term" value="P:TORC2 signaling"/>
    <property type="evidence" value="ECO:0007669"/>
    <property type="project" value="TreeGrafter"/>
</dbReference>
<feature type="compositionally biased region" description="Acidic residues" evidence="2">
    <location>
        <begin position="1138"/>
        <end position="1151"/>
    </location>
</feature>
<dbReference type="SUPFAM" id="SSF48371">
    <property type="entry name" value="ARM repeat"/>
    <property type="match status" value="1"/>
</dbReference>
<dbReference type="Proteomes" id="UP000038009">
    <property type="component" value="Unassembled WGS sequence"/>
</dbReference>
<feature type="region of interest" description="Disordered" evidence="2">
    <location>
        <begin position="1130"/>
        <end position="1154"/>
    </location>
</feature>
<dbReference type="Pfam" id="PF14663">
    <property type="entry name" value="RasGEF_N_2"/>
    <property type="match status" value="1"/>
</dbReference>
<dbReference type="VEuPathDB" id="TriTrypDB:Lsey_0195_0090"/>
<dbReference type="InterPro" id="IPR029453">
    <property type="entry name" value="Rictor_IV"/>
</dbReference>
<protein>
    <submittedName>
        <fullName evidence="6">Uncharacterized protein</fullName>
    </submittedName>
</protein>
<evidence type="ECO:0000256" key="1">
    <source>
        <dbReference type="ARBA" id="ARBA00008878"/>
    </source>
</evidence>
<dbReference type="PANTHER" id="PTHR13298:SF11">
    <property type="entry name" value="RAPAMYCIN-INSENSITIVE COMPANION OF MTOR"/>
    <property type="match status" value="1"/>
</dbReference>
<dbReference type="SMART" id="SM01307">
    <property type="entry name" value="RICTOR_M"/>
    <property type="match status" value="1"/>
</dbReference>
<dbReference type="EMBL" id="LJSK01000195">
    <property type="protein sequence ID" value="KPI85316.1"/>
    <property type="molecule type" value="Genomic_DNA"/>
</dbReference>
<feature type="region of interest" description="Disordered" evidence="2">
    <location>
        <begin position="91"/>
        <end position="137"/>
    </location>
</feature>
<sequence>MITSGMSMEALGLFQQYSIDPKDFNKAKARYDVVLEKELVVPAEEDSHSDVQATTKDAREQLRAAWQEYLTSAQAYFHRVIRTTMGDILDASKAPPAPSEARAKTPTTSAAKRPGGASPRSGLETNSGPLASPKNASPDAEVLSLSVNAVSVPAVGSGICSVGGNDALAQLNSRAEHMSDFCAFCEKWYLWNEATFELPEPEGLASVAASAVASVSRLLRLLGMRMLYVCAGNSRFLQAFLSDGEAVRWCAFCGDRGLNAEVDALLLAMQRILMLNVGDPKTFPRVPFGWLYRLQSLLEHPDSVAAASPKRRSNAIRLALLLLQNRPDQATAAGLHDVLLNACVSATGGVTPEEAQKVIYTMLELFDSPSTRQYIKVTDLRTVFSPFLSTTEKSGPALLTMQNNAKELIITLLSTWVGNLWVSSEVTGVRSLIDVLHLPGSLDTKMVIITMFNKLLGRLAPHRGIVPMEPWNGFEEDRIRKAAKEAEEAGAEGDALMNDTQVVGNNSLLCDFLLTDSNGEIDIQDDFIPTTKALSYHILDPLLGRVLMTLSYHGLPYALTDLMQSANKNRVVTGAASSLLQDMFVLMDTVLPQVIVFKLHETFNRAVGRLANEGSLFVGGLTSQLFRSYKKIGGGESARTVETVVPANNTQMANTALNTPGTLDVDDPTFTTMLREARVSRQKSYQTWNLDILIALVQGPLHLLNRFRAARELLESLVLFYTPSRTASTSQICCTFNNLPVDWVAPQICVLGVELIDLLLDTREGAALLEETGFVSAISSMLKEVRIGKPVVLCRAVVNSRIGQSLLRMTGRLTAHANGLLLMRDHGIFSCVDSMFSKLQGPRLDSPAEEDTLHDVCYQLLQYFTLGAVPNYGVCEDIRHTFRAALMNPSNTIRLCAAQQLKRAVWRDLSTSMKWGIETLLQALHDNFFSVIESAFKLLLSICLCSDEGLDYLIECFPTVLMESDVILSHAKQLRLDVLLYRVASRPAGFRFLQCYGWVETELRRWEETESMQYVMMLERLQHTNLNASPSPATNARVGSGSVSSQFMSDPLRRHTRSYSDTPGGVHARVNNDTASFLPILTFSAAVGANFFPVHFASVLCSSTEGCAMFKHSRLWTRSVQRLLEQPLPPDIVYDNSLSDEEETSSEESSDDDFHVAADAARYMRQQRLQQQAHPGNSTAYHGTGAAPAAGSSGGGNNGGVGYGMSVPANSTLINSAGAMGLYNTSVEYMGTANSLGALRRLDGLRGVPGTSLGNNGGGALQNPNAVANAANAGVNRGAWCNGGGDRLEQANRTTAKELELLKKGYLNPSSTEIISAARGYKVSGQAFSLDCVGDIMTLKDALLCVAEVGSTEVGYGLMLSVPGLQRRFIALSRFASTLSIRCVCLLGSAILARSRRGGDDLAKKGYTVLLNPNAYVSGDGVPYAVSFAHMRPSKWVPIARKVAVSNTAARHAHAEAVPLPGSKDVPRRLWDNLFSLSNPVSCEGAKKTLYRIMKKRPELFLDPHIRRLCLDVGFTYRMHYKERRFLVNLLDNAQLTVGAATSNKASDQVRRKRRE</sequence>
<feature type="domain" description="Rapamycin-insensitive companion of mTOR" evidence="5">
    <location>
        <begin position="1336"/>
        <end position="1409"/>
    </location>
</feature>
<dbReference type="InterPro" id="IPR028268">
    <property type="entry name" value="Pianissimo_fam"/>
</dbReference>
<feature type="domain" description="Rapamycin-insensitive companion of mTOR N-terminal" evidence="4">
    <location>
        <begin position="175"/>
        <end position="592"/>
    </location>
</feature>
<dbReference type="SMART" id="SM01303">
    <property type="entry name" value="RasGEF_N_2"/>
    <property type="match status" value="1"/>
</dbReference>
<dbReference type="InterPro" id="IPR028267">
    <property type="entry name" value="Pianissimo_N"/>
</dbReference>
<comment type="caution">
    <text evidence="6">The sequence shown here is derived from an EMBL/GenBank/DDBJ whole genome shotgun (WGS) entry which is preliminary data.</text>
</comment>
<dbReference type="Pfam" id="PF14664">
    <property type="entry name" value="RICTOR_N"/>
    <property type="match status" value="1"/>
</dbReference>